<protein>
    <submittedName>
        <fullName evidence="1">Uncharacterized protein</fullName>
    </submittedName>
</protein>
<dbReference type="AlphaFoldDB" id="A0A0V1GBR2"/>
<keyword evidence="2" id="KW-1185">Reference proteome</keyword>
<gene>
    <name evidence="1" type="ORF">T11_1240</name>
</gene>
<evidence type="ECO:0000313" key="1">
    <source>
        <dbReference type="EMBL" id="KRY95645.1"/>
    </source>
</evidence>
<proteinExistence type="predicted"/>
<name>A0A0V1GBR2_9BILA</name>
<comment type="caution">
    <text evidence="1">The sequence shown here is derived from an EMBL/GenBank/DDBJ whole genome shotgun (WGS) entry which is preliminary data.</text>
</comment>
<sequence length="89" mass="10028">MLLENSRKREKEGEDSLAENFSVLDKNRRSCSKENSSGTDKKRAQLLRKSGERLSSFFGGKRLYNLGKPCIIGERKTTRHGQNGADLVV</sequence>
<dbReference type="EMBL" id="JYDP01003571">
    <property type="protein sequence ID" value="KRY95645.1"/>
    <property type="molecule type" value="Genomic_DNA"/>
</dbReference>
<accession>A0A0V1GBR2</accession>
<evidence type="ECO:0000313" key="2">
    <source>
        <dbReference type="Proteomes" id="UP000055024"/>
    </source>
</evidence>
<organism evidence="1 2">
    <name type="scientific">Trichinella zimbabwensis</name>
    <dbReference type="NCBI Taxonomy" id="268475"/>
    <lineage>
        <taxon>Eukaryota</taxon>
        <taxon>Metazoa</taxon>
        <taxon>Ecdysozoa</taxon>
        <taxon>Nematoda</taxon>
        <taxon>Enoplea</taxon>
        <taxon>Dorylaimia</taxon>
        <taxon>Trichinellida</taxon>
        <taxon>Trichinellidae</taxon>
        <taxon>Trichinella</taxon>
    </lineage>
</organism>
<dbReference type="Proteomes" id="UP000055024">
    <property type="component" value="Unassembled WGS sequence"/>
</dbReference>
<reference evidence="1 2" key="1">
    <citation type="submission" date="2015-01" db="EMBL/GenBank/DDBJ databases">
        <title>Evolution of Trichinella species and genotypes.</title>
        <authorList>
            <person name="Korhonen P.K."/>
            <person name="Edoardo P."/>
            <person name="Giuseppe L.R."/>
            <person name="Gasser R.B."/>
        </authorList>
    </citation>
    <scope>NUCLEOTIDE SEQUENCE [LARGE SCALE GENOMIC DNA]</scope>
    <source>
        <strain evidence="1">ISS1029</strain>
    </source>
</reference>